<accession>A0ABR1VTC1</accession>
<evidence type="ECO:0000313" key="1">
    <source>
        <dbReference type="EMBL" id="KAK8073415.1"/>
    </source>
</evidence>
<dbReference type="EMBL" id="JAQQWL010000005">
    <property type="protein sequence ID" value="KAK8073415.1"/>
    <property type="molecule type" value="Genomic_DNA"/>
</dbReference>
<comment type="caution">
    <text evidence="1">The sequence shown here is derived from an EMBL/GenBank/DDBJ whole genome shotgun (WGS) entry which is preliminary data.</text>
</comment>
<gene>
    <name evidence="1" type="ORF">PG994_004314</name>
</gene>
<organism evidence="1 2">
    <name type="scientific">Apiospora phragmitis</name>
    <dbReference type="NCBI Taxonomy" id="2905665"/>
    <lineage>
        <taxon>Eukaryota</taxon>
        <taxon>Fungi</taxon>
        <taxon>Dikarya</taxon>
        <taxon>Ascomycota</taxon>
        <taxon>Pezizomycotina</taxon>
        <taxon>Sordariomycetes</taxon>
        <taxon>Xylariomycetidae</taxon>
        <taxon>Amphisphaeriales</taxon>
        <taxon>Apiosporaceae</taxon>
        <taxon>Apiospora</taxon>
    </lineage>
</organism>
<name>A0ABR1VTC1_9PEZI</name>
<reference evidence="1 2" key="1">
    <citation type="submission" date="2023-01" db="EMBL/GenBank/DDBJ databases">
        <title>Analysis of 21 Apiospora genomes using comparative genomics revels a genus with tremendous synthesis potential of carbohydrate active enzymes and secondary metabolites.</title>
        <authorList>
            <person name="Sorensen T."/>
        </authorList>
    </citation>
    <scope>NUCLEOTIDE SEQUENCE [LARGE SCALE GENOMIC DNA]</scope>
    <source>
        <strain evidence="1 2">CBS 135458</strain>
    </source>
</reference>
<evidence type="ECO:0008006" key="3">
    <source>
        <dbReference type="Google" id="ProtNLM"/>
    </source>
</evidence>
<proteinExistence type="predicted"/>
<sequence length="536" mass="61687">MAQPCDFARTLPNFVPEAYTTAKLQLIFCDFREISLSMNQRDVTFILLIPRARQFYHVMLHFEINRDSTMWPALRAKPASIGYRKAYEPPATLMDELHSLLQSGKPVPQDAQIDMFLGHQRTNFKVDPNPRQKRKTQQYLQQISADIQHINFPRYKERALIHRPIPWKYEAVRIQAKLESEKDWAIEVRFNAREDHMDDEWYTLQILYRLRERNGFGSLLGLVEDEDGRIIGFLCQNPSQGPLLDMLSRAKQHGKLVDWTRRERWCRQIIDGIFHLHANGFRHGSLGRFLRNGLYLDKHDNVVFLNSFRGSVTYADDLQELSIPPECQDLRYGADDSASAITVLPETDMYQLGLILWCIAANEGVAHGSTVSEHADGAAPEDEVCTDSNAQLPHLDPSKAPSFMNRVVALCRAVKPAKRLPAYKLLEEFPPPTEPPPTSMVIELNTDDDETPAEDGMINWPMNIHCMPCGVATADHYYHCGRCRINNHYSICPTCFDKGNHCDDDDHWLQELRKREPQGKYHPCVGEDGQREMKIF</sequence>
<dbReference type="Gene3D" id="1.10.510.10">
    <property type="entry name" value="Transferase(Phosphotransferase) domain 1"/>
    <property type="match status" value="1"/>
</dbReference>
<dbReference type="SUPFAM" id="SSF56112">
    <property type="entry name" value="Protein kinase-like (PK-like)"/>
    <property type="match status" value="1"/>
</dbReference>
<dbReference type="InterPro" id="IPR011009">
    <property type="entry name" value="Kinase-like_dom_sf"/>
</dbReference>
<dbReference type="GeneID" id="92088786"/>
<protein>
    <recommendedName>
        <fullName evidence="3">Protein kinase domain-containing protein</fullName>
    </recommendedName>
</protein>
<dbReference type="RefSeq" id="XP_066717890.1">
    <property type="nucleotide sequence ID" value="XM_066855723.1"/>
</dbReference>
<dbReference type="Proteomes" id="UP001480595">
    <property type="component" value="Unassembled WGS sequence"/>
</dbReference>
<evidence type="ECO:0000313" key="2">
    <source>
        <dbReference type="Proteomes" id="UP001480595"/>
    </source>
</evidence>
<keyword evidence="2" id="KW-1185">Reference proteome</keyword>